<keyword evidence="5 10" id="KW-0812">Transmembrane</keyword>
<keyword evidence="7" id="KW-0406">Ion transport</keyword>
<evidence type="ECO:0000256" key="9">
    <source>
        <dbReference type="ARBA" id="ARBA00023303"/>
    </source>
</evidence>
<dbReference type="OMA" id="HCTSEVE"/>
<evidence type="ECO:0000256" key="1">
    <source>
        <dbReference type="ARBA" id="ARBA00004651"/>
    </source>
</evidence>
<dbReference type="STRING" id="1344416.A0A139A519"/>
<dbReference type="NCBIfam" id="TIGR00220">
    <property type="entry name" value="mscL"/>
    <property type="match status" value="1"/>
</dbReference>
<comment type="subcellular location">
    <subcellularLocation>
        <location evidence="1">Cell membrane</location>
        <topology evidence="1">Multi-pass membrane protein</topology>
    </subcellularLocation>
</comment>
<dbReference type="GO" id="GO:0008381">
    <property type="term" value="F:mechanosensitive monoatomic ion channel activity"/>
    <property type="evidence" value="ECO:0007669"/>
    <property type="project" value="InterPro"/>
</dbReference>
<evidence type="ECO:0000313" key="12">
    <source>
        <dbReference type="Proteomes" id="UP000070544"/>
    </source>
</evidence>
<protein>
    <submittedName>
        <fullName evidence="11">MscL-domain-containing protein</fullName>
    </submittedName>
</protein>
<dbReference type="SUPFAM" id="SSF81330">
    <property type="entry name" value="Gated mechanosensitive channel"/>
    <property type="match status" value="1"/>
</dbReference>
<dbReference type="Proteomes" id="UP000070544">
    <property type="component" value="Unassembled WGS sequence"/>
</dbReference>
<dbReference type="InterPro" id="IPR001185">
    <property type="entry name" value="MS_channel"/>
</dbReference>
<evidence type="ECO:0000256" key="8">
    <source>
        <dbReference type="ARBA" id="ARBA00023136"/>
    </source>
</evidence>
<evidence type="ECO:0000256" key="6">
    <source>
        <dbReference type="ARBA" id="ARBA00022989"/>
    </source>
</evidence>
<organism evidence="11 12">
    <name type="scientific">Gonapodya prolifera (strain JEL478)</name>
    <name type="common">Monoblepharis prolifera</name>
    <dbReference type="NCBI Taxonomy" id="1344416"/>
    <lineage>
        <taxon>Eukaryota</taxon>
        <taxon>Fungi</taxon>
        <taxon>Fungi incertae sedis</taxon>
        <taxon>Chytridiomycota</taxon>
        <taxon>Chytridiomycota incertae sedis</taxon>
        <taxon>Monoblepharidomycetes</taxon>
        <taxon>Monoblepharidales</taxon>
        <taxon>Gonapodyaceae</taxon>
        <taxon>Gonapodya</taxon>
    </lineage>
</organism>
<evidence type="ECO:0000256" key="7">
    <source>
        <dbReference type="ARBA" id="ARBA00023065"/>
    </source>
</evidence>
<evidence type="ECO:0000256" key="4">
    <source>
        <dbReference type="ARBA" id="ARBA00022475"/>
    </source>
</evidence>
<dbReference type="GO" id="GO:0005886">
    <property type="term" value="C:plasma membrane"/>
    <property type="evidence" value="ECO:0007669"/>
    <property type="project" value="UniProtKB-SubCell"/>
</dbReference>
<dbReference type="PANTHER" id="PTHR30266:SF2">
    <property type="entry name" value="LARGE-CONDUCTANCE MECHANOSENSITIVE CHANNEL"/>
    <property type="match status" value="1"/>
</dbReference>
<dbReference type="AlphaFoldDB" id="A0A139A519"/>
<dbReference type="OrthoDB" id="10010920at2759"/>
<keyword evidence="8 10" id="KW-0472">Membrane</keyword>
<keyword evidence="12" id="KW-1185">Reference proteome</keyword>
<dbReference type="PROSITE" id="PS01327">
    <property type="entry name" value="MSCL"/>
    <property type="match status" value="1"/>
</dbReference>
<proteinExistence type="inferred from homology"/>
<dbReference type="Gene3D" id="1.10.1200.120">
    <property type="entry name" value="Large-conductance mechanosensitive channel, MscL, domain 1"/>
    <property type="match status" value="1"/>
</dbReference>
<keyword evidence="4" id="KW-1003">Cell membrane</keyword>
<dbReference type="InterPro" id="IPR036019">
    <property type="entry name" value="MscL_channel"/>
</dbReference>
<keyword evidence="6 10" id="KW-1133">Transmembrane helix</keyword>
<dbReference type="Pfam" id="PF01741">
    <property type="entry name" value="MscL"/>
    <property type="match status" value="1"/>
</dbReference>
<evidence type="ECO:0000256" key="2">
    <source>
        <dbReference type="ARBA" id="ARBA00007254"/>
    </source>
</evidence>
<reference evidence="11 12" key="1">
    <citation type="journal article" date="2015" name="Genome Biol. Evol.">
        <title>Phylogenomic analyses indicate that early fungi evolved digesting cell walls of algal ancestors of land plants.</title>
        <authorList>
            <person name="Chang Y."/>
            <person name="Wang S."/>
            <person name="Sekimoto S."/>
            <person name="Aerts A.L."/>
            <person name="Choi C."/>
            <person name="Clum A."/>
            <person name="LaButti K.M."/>
            <person name="Lindquist E.A."/>
            <person name="Yee Ngan C."/>
            <person name="Ohm R.A."/>
            <person name="Salamov A.A."/>
            <person name="Grigoriev I.V."/>
            <person name="Spatafora J.W."/>
            <person name="Berbee M.L."/>
        </authorList>
    </citation>
    <scope>NUCLEOTIDE SEQUENCE [LARGE SCALE GENOMIC DNA]</scope>
    <source>
        <strain evidence="11 12">JEL478</strain>
    </source>
</reference>
<gene>
    <name evidence="11" type="ORF">M427DRAFT_137902</name>
</gene>
<accession>A0A139A519</accession>
<dbReference type="InterPro" id="IPR019823">
    <property type="entry name" value="Mechanosensitive_channel_CS"/>
</dbReference>
<feature type="transmembrane region" description="Helical" evidence="10">
    <location>
        <begin position="50"/>
        <end position="71"/>
    </location>
</feature>
<evidence type="ECO:0000256" key="10">
    <source>
        <dbReference type="SAM" id="Phobius"/>
    </source>
</evidence>
<dbReference type="InterPro" id="IPR037673">
    <property type="entry name" value="MSC/AndL"/>
</dbReference>
<sequence length="181" mass="19309">MSSAAAAKPNEQIILLEETGAKAKQLGKKALNVTGGLANDFKNFIMRGNVVDLAIAVIMGAAFTTVVNSLVTDIFTPFIGLAAGQSSLPDSFVVLRNGQNRTSYGSLVQAKSDGAVNGNFINNIIYFLIVSGIMFLVFKGVTTVYHPPAPKDSCPDCLEDYKIGAKVCPHCRKDLTTVEHK</sequence>
<dbReference type="PANTHER" id="PTHR30266">
    <property type="entry name" value="MECHANOSENSITIVE CHANNEL MSCL"/>
    <property type="match status" value="1"/>
</dbReference>
<evidence type="ECO:0000256" key="3">
    <source>
        <dbReference type="ARBA" id="ARBA00022448"/>
    </source>
</evidence>
<evidence type="ECO:0000313" key="11">
    <source>
        <dbReference type="EMBL" id="KXS11831.1"/>
    </source>
</evidence>
<feature type="transmembrane region" description="Helical" evidence="10">
    <location>
        <begin position="120"/>
        <end position="138"/>
    </location>
</feature>
<comment type="similarity">
    <text evidence="2">Belongs to the MscL family.</text>
</comment>
<keyword evidence="9" id="KW-0407">Ion channel</keyword>
<dbReference type="EMBL" id="KQ965796">
    <property type="protein sequence ID" value="KXS11831.1"/>
    <property type="molecule type" value="Genomic_DNA"/>
</dbReference>
<evidence type="ECO:0000256" key="5">
    <source>
        <dbReference type="ARBA" id="ARBA00022692"/>
    </source>
</evidence>
<keyword evidence="3" id="KW-0813">Transport</keyword>
<name>A0A139A519_GONPJ</name>